<accession>A0ABT0BIC3</accession>
<reference evidence="14" key="1">
    <citation type="submission" date="2022-03" db="EMBL/GenBank/DDBJ databases">
        <title>Identification of a novel bacterium isolated from mangrove sediments.</title>
        <authorList>
            <person name="Pan X."/>
        </authorList>
    </citation>
    <scope>NUCLEOTIDE SEQUENCE</scope>
    <source>
        <strain evidence="14">B1949</strain>
    </source>
</reference>
<dbReference type="InterPro" id="IPR037066">
    <property type="entry name" value="Plug_dom_sf"/>
</dbReference>
<keyword evidence="6 8" id="KW-0472">Membrane</keyword>
<dbReference type="EMBL" id="JALHLF010000152">
    <property type="protein sequence ID" value="MCJ2184813.1"/>
    <property type="molecule type" value="Genomic_DNA"/>
</dbReference>
<gene>
    <name evidence="14" type="ORF">MTR62_19265</name>
</gene>
<dbReference type="InterPro" id="IPR012910">
    <property type="entry name" value="Plug_dom"/>
</dbReference>
<proteinExistence type="inferred from homology"/>
<evidence type="ECO:0000256" key="10">
    <source>
        <dbReference type="SAM" id="MobiDB-lite"/>
    </source>
</evidence>
<comment type="similarity">
    <text evidence="8 9">Belongs to the TonB-dependent receptor family.</text>
</comment>
<feature type="domain" description="TonB-dependent receptor-like beta-barrel" evidence="12">
    <location>
        <begin position="407"/>
        <end position="852"/>
    </location>
</feature>
<evidence type="ECO:0000256" key="2">
    <source>
        <dbReference type="ARBA" id="ARBA00022448"/>
    </source>
</evidence>
<evidence type="ECO:0000256" key="11">
    <source>
        <dbReference type="SAM" id="SignalP"/>
    </source>
</evidence>
<name>A0ABT0BIC3_9SPHN</name>
<evidence type="ECO:0000259" key="13">
    <source>
        <dbReference type="Pfam" id="PF07715"/>
    </source>
</evidence>
<feature type="region of interest" description="Disordered" evidence="10">
    <location>
        <begin position="19"/>
        <end position="50"/>
    </location>
</feature>
<dbReference type="InterPro" id="IPR039426">
    <property type="entry name" value="TonB-dep_rcpt-like"/>
</dbReference>
<evidence type="ECO:0000256" key="9">
    <source>
        <dbReference type="RuleBase" id="RU003357"/>
    </source>
</evidence>
<sequence length="913" mass="99220">SIAALATALLAAPLSAQTLPARPAAETDTPDKTAQDTPKPGTPDQNAQGILVTGYRSSNVAAIEAKRRATGITDSIAQDQAGLLPDLTIAQVAQRIVGLALVPDFATSDDRSPDLAESVMIRGIGSSYNLVTIDGLPLASTSASSRGARIELLPPSFVSRIDAVKTITANLDPHALSGQLDLITASAFDTGKSTLVARASLGDNSTAGQFAHKKQGQNLRGDVTYSTLLGESHDFGLVVSGSYAHYNSSNYDDKPGATDSSYLLYDADGDEIDDYNDLSGTNGYATAARNQIFAYTDTVTRASGVVKLEYDPGSGTYASLYSGYFFQKEDEVRNEYLAQAKTNGGLSDQTETAGVWAQGKTSLGYSHQPQKRETFVVSGLLDQDLGATLAAHLKATHSRARLNTVRDRSKFGTSYSTSDAFAYDLSSGNPMLTFDDPDYVNDAANYTESYIQHITQRAAQDLTFVGLDIDRNFGRDDYGLGFDAGASFQTTGQSYDENQTSGKLLDADGKVVTLSDYVRSTRLATTDPDVDFLLIDDEKLRAAWAAAGYPSTDDNSANAIESDYALNEKVYAAYAQARYRSERLNVLAGLRFDATRNTIGLWAENENLDASAQASDGYERVHRRASYAYLLPSLIASYDMDHGLVLRAGYSRTIGRPNFNYYAISETIGLPDDSEDNTIAITRGNPDLKPRTSHNFDVSFEWYPSRGSMLSLAGFYKDIKNLIFTQNITVDNYEYEGETYTARISTPMNSKTALLAGLELSARQDFADIAPGLLAHFVVNANATYIKGRQTVIQSDDSTRHVDGLEGQPEFLANASLSYEDARLGASLAYSYVGDYLKSINEDSALFDIYARHRGELSAQMRVKLRGSITLIAEGQNLTRSSIEYFRKMPKGELLAERSQKGRTFWLGVTTRF</sequence>
<dbReference type="InterPro" id="IPR000531">
    <property type="entry name" value="Beta-barrel_TonB"/>
</dbReference>
<evidence type="ECO:0000256" key="8">
    <source>
        <dbReference type="PROSITE-ProRule" id="PRU01360"/>
    </source>
</evidence>
<evidence type="ECO:0000256" key="7">
    <source>
        <dbReference type="ARBA" id="ARBA00023237"/>
    </source>
</evidence>
<comment type="subcellular location">
    <subcellularLocation>
        <location evidence="1 8">Cell outer membrane</location>
        <topology evidence="1 8">Multi-pass membrane protein</topology>
    </subcellularLocation>
</comment>
<keyword evidence="2 8" id="KW-0813">Transport</keyword>
<evidence type="ECO:0000256" key="5">
    <source>
        <dbReference type="ARBA" id="ARBA00023077"/>
    </source>
</evidence>
<feature type="chain" id="PRO_5045169427" evidence="11">
    <location>
        <begin position="17"/>
        <end position="913"/>
    </location>
</feature>
<protein>
    <submittedName>
        <fullName evidence="14">TonB-dependent receptor</fullName>
    </submittedName>
</protein>
<dbReference type="PANTHER" id="PTHR40980">
    <property type="entry name" value="PLUG DOMAIN-CONTAINING PROTEIN"/>
    <property type="match status" value="1"/>
</dbReference>
<feature type="domain" description="TonB-dependent receptor plug" evidence="13">
    <location>
        <begin position="66"/>
        <end position="176"/>
    </location>
</feature>
<keyword evidence="11" id="KW-0732">Signal</keyword>
<comment type="caution">
    <text evidence="14">The sequence shown here is derived from an EMBL/GenBank/DDBJ whole genome shotgun (WGS) entry which is preliminary data.</text>
</comment>
<dbReference type="Gene3D" id="2.40.170.20">
    <property type="entry name" value="TonB-dependent receptor, beta-barrel domain"/>
    <property type="match status" value="1"/>
</dbReference>
<feature type="non-terminal residue" evidence="14">
    <location>
        <position position="1"/>
    </location>
</feature>
<dbReference type="RefSeq" id="WP_244023997.1">
    <property type="nucleotide sequence ID" value="NZ_JALHLF010000152.1"/>
</dbReference>
<evidence type="ECO:0000256" key="6">
    <source>
        <dbReference type="ARBA" id="ARBA00023136"/>
    </source>
</evidence>
<dbReference type="PANTHER" id="PTHR40980:SF4">
    <property type="entry name" value="TONB-DEPENDENT RECEPTOR-LIKE BETA-BARREL DOMAIN-CONTAINING PROTEIN"/>
    <property type="match status" value="1"/>
</dbReference>
<dbReference type="PROSITE" id="PS52016">
    <property type="entry name" value="TONB_DEPENDENT_REC_3"/>
    <property type="match status" value="1"/>
</dbReference>
<evidence type="ECO:0000256" key="3">
    <source>
        <dbReference type="ARBA" id="ARBA00022452"/>
    </source>
</evidence>
<evidence type="ECO:0000313" key="14">
    <source>
        <dbReference type="EMBL" id="MCJ2184813.1"/>
    </source>
</evidence>
<evidence type="ECO:0000259" key="12">
    <source>
        <dbReference type="Pfam" id="PF00593"/>
    </source>
</evidence>
<dbReference type="InterPro" id="IPR010104">
    <property type="entry name" value="TonB_rcpt_bac"/>
</dbReference>
<feature type="signal peptide" evidence="11">
    <location>
        <begin position="1"/>
        <end position="16"/>
    </location>
</feature>
<evidence type="ECO:0000313" key="15">
    <source>
        <dbReference type="Proteomes" id="UP001162881"/>
    </source>
</evidence>
<keyword evidence="15" id="KW-1185">Reference proteome</keyword>
<keyword evidence="5 9" id="KW-0798">TonB box</keyword>
<dbReference type="Pfam" id="PF07715">
    <property type="entry name" value="Plug"/>
    <property type="match status" value="1"/>
</dbReference>
<dbReference type="NCBIfam" id="TIGR01782">
    <property type="entry name" value="TonB-Xanth-Caul"/>
    <property type="match status" value="1"/>
</dbReference>
<dbReference type="Pfam" id="PF00593">
    <property type="entry name" value="TonB_dep_Rec_b-barrel"/>
    <property type="match status" value="1"/>
</dbReference>
<evidence type="ECO:0000256" key="1">
    <source>
        <dbReference type="ARBA" id="ARBA00004571"/>
    </source>
</evidence>
<keyword evidence="14" id="KW-0675">Receptor</keyword>
<dbReference type="Proteomes" id="UP001162881">
    <property type="component" value="Unassembled WGS sequence"/>
</dbReference>
<keyword evidence="3 8" id="KW-1134">Transmembrane beta strand</keyword>
<dbReference type="Gene3D" id="2.170.130.10">
    <property type="entry name" value="TonB-dependent receptor, plug domain"/>
    <property type="match status" value="1"/>
</dbReference>
<keyword evidence="4 8" id="KW-0812">Transmembrane</keyword>
<keyword evidence="7 8" id="KW-0998">Cell outer membrane</keyword>
<dbReference type="SUPFAM" id="SSF56935">
    <property type="entry name" value="Porins"/>
    <property type="match status" value="1"/>
</dbReference>
<evidence type="ECO:0000256" key="4">
    <source>
        <dbReference type="ARBA" id="ARBA00022692"/>
    </source>
</evidence>
<organism evidence="14 15">
    <name type="scientific">Novosphingobium organovorum</name>
    <dbReference type="NCBI Taxonomy" id="2930092"/>
    <lineage>
        <taxon>Bacteria</taxon>
        <taxon>Pseudomonadati</taxon>
        <taxon>Pseudomonadota</taxon>
        <taxon>Alphaproteobacteria</taxon>
        <taxon>Sphingomonadales</taxon>
        <taxon>Sphingomonadaceae</taxon>
        <taxon>Novosphingobium</taxon>
    </lineage>
</organism>
<dbReference type="InterPro" id="IPR036942">
    <property type="entry name" value="Beta-barrel_TonB_sf"/>
</dbReference>